<dbReference type="AlphaFoldDB" id="A0A060HC94"/>
<feature type="region of interest" description="Disordered" evidence="1">
    <location>
        <begin position="1"/>
        <end position="33"/>
    </location>
</feature>
<protein>
    <submittedName>
        <fullName evidence="2">Uncharacterized protein</fullName>
    </submittedName>
</protein>
<sequence length="74" mass="8295">MAHTIPVANTITCSPQDTENHNNETCTSQQHLHHPLAQQSPAIDVTALAHRHVQPHQQTENIQMIRQQNNGFAL</sequence>
<accession>A0A060HC94</accession>
<dbReference type="EMBL" id="CP006696">
    <property type="protein sequence ID" value="AIC10981.1"/>
    <property type="molecule type" value="Genomic_DNA"/>
</dbReference>
<name>A0A060HC94_XYLFS</name>
<evidence type="ECO:0000313" key="2">
    <source>
        <dbReference type="EMBL" id="AIC10981.1"/>
    </source>
</evidence>
<dbReference type="HOGENOM" id="CLU_2687009_0_0_6"/>
<dbReference type="KEGG" id="xfs:D934_01610"/>
<reference evidence="2 3" key="1">
    <citation type="submission" date="2013-08" db="EMBL/GenBank/DDBJ databases">
        <authorList>
            <person name="Stouthamer R."/>
            <person name="Nunney L."/>
        </authorList>
    </citation>
    <scope>NUCLEOTIDE SEQUENCE [LARGE SCALE GENOMIC DNA]</scope>
    <source>
        <strain evidence="3">ann-1</strain>
    </source>
</reference>
<feature type="compositionally biased region" description="Polar residues" evidence="1">
    <location>
        <begin position="7"/>
        <end position="30"/>
    </location>
</feature>
<dbReference type="RefSeq" id="WP_020852676.1">
    <property type="nucleotide sequence ID" value="NZ_CP006696.1"/>
</dbReference>
<dbReference type="PATRIC" id="fig|155920.8.peg.382"/>
<proteinExistence type="predicted"/>
<evidence type="ECO:0000256" key="1">
    <source>
        <dbReference type="SAM" id="MobiDB-lite"/>
    </source>
</evidence>
<evidence type="ECO:0000313" key="3">
    <source>
        <dbReference type="Proteomes" id="UP000027215"/>
    </source>
</evidence>
<dbReference type="Proteomes" id="UP000027215">
    <property type="component" value="Chromosome"/>
</dbReference>
<organism evidence="2 3">
    <name type="scientific">Xylella fastidiosa subsp. sandyi Ann-1</name>
    <dbReference type="NCBI Taxonomy" id="155920"/>
    <lineage>
        <taxon>Bacteria</taxon>
        <taxon>Pseudomonadati</taxon>
        <taxon>Pseudomonadota</taxon>
        <taxon>Gammaproteobacteria</taxon>
        <taxon>Lysobacterales</taxon>
        <taxon>Lysobacteraceae</taxon>
        <taxon>Xylella</taxon>
    </lineage>
</organism>
<gene>
    <name evidence="2" type="ORF">D934_01610</name>
</gene>